<accession>A0A7C4H9V8</accession>
<dbReference type="EMBL" id="DTBJ01000052">
    <property type="protein sequence ID" value="HGM59145.1"/>
    <property type="molecule type" value="Genomic_DNA"/>
</dbReference>
<proteinExistence type="predicted"/>
<dbReference type="AlphaFoldDB" id="A0A7C4H9V8"/>
<sequence length="83" mass="9736">MNRLFIVLEYKPEEFDVSISLYNEEGKLVESKEFSRVKQIVIDNCRVLVSKHLKNKPFVLIAEAFRFNIDLKENSLLYINGLS</sequence>
<organism evidence="1">
    <name type="scientific">Staphylothermus marinus</name>
    <dbReference type="NCBI Taxonomy" id="2280"/>
    <lineage>
        <taxon>Archaea</taxon>
        <taxon>Thermoproteota</taxon>
        <taxon>Thermoprotei</taxon>
        <taxon>Desulfurococcales</taxon>
        <taxon>Desulfurococcaceae</taxon>
        <taxon>Staphylothermus</taxon>
    </lineage>
</organism>
<reference evidence="1" key="1">
    <citation type="journal article" date="2020" name="mSystems">
        <title>Genome- and Community-Level Interaction Insights into Carbon Utilization and Element Cycling Functions of Hydrothermarchaeota in Hydrothermal Sediment.</title>
        <authorList>
            <person name="Zhou Z."/>
            <person name="Liu Y."/>
            <person name="Xu W."/>
            <person name="Pan J."/>
            <person name="Luo Z.H."/>
            <person name="Li M."/>
        </authorList>
    </citation>
    <scope>NUCLEOTIDE SEQUENCE [LARGE SCALE GENOMIC DNA]</scope>
    <source>
        <strain evidence="1">SpSt-642</strain>
    </source>
</reference>
<name>A0A7C4H9V8_STAMA</name>
<evidence type="ECO:0000313" key="1">
    <source>
        <dbReference type="EMBL" id="HGM59145.1"/>
    </source>
</evidence>
<gene>
    <name evidence="1" type="ORF">ENU14_06160</name>
</gene>
<comment type="caution">
    <text evidence="1">The sequence shown here is derived from an EMBL/GenBank/DDBJ whole genome shotgun (WGS) entry which is preliminary data.</text>
</comment>
<protein>
    <submittedName>
        <fullName evidence="1">Uncharacterized protein</fullName>
    </submittedName>
</protein>